<evidence type="ECO:0000313" key="3">
    <source>
        <dbReference type="EMBL" id="GAE34385.1"/>
    </source>
</evidence>
<comment type="caution">
    <text evidence="3">The sequence shown here is derived from an EMBL/GenBank/DDBJ whole genome shotgun (WGS) entry which is preliminary data.</text>
</comment>
<dbReference type="EMBL" id="BAUV01000007">
    <property type="protein sequence ID" value="GAE34385.1"/>
    <property type="molecule type" value="Genomic_DNA"/>
</dbReference>
<dbReference type="Pfam" id="PF08924">
    <property type="entry name" value="Rv2525c_GlyHyd-like"/>
    <property type="match status" value="1"/>
</dbReference>
<dbReference type="eggNOG" id="COG3291">
    <property type="taxonomic scope" value="Bacteria"/>
</dbReference>
<dbReference type="AlphaFoldDB" id="W4QQK1"/>
<dbReference type="RefSeq" id="WP_035663221.1">
    <property type="nucleotide sequence ID" value="NZ_BAUV01000007.1"/>
</dbReference>
<proteinExistence type="predicted"/>
<gene>
    <name evidence="3" type="ORF">JCM9157_1437</name>
</gene>
<feature type="region of interest" description="Disordered" evidence="1">
    <location>
        <begin position="144"/>
        <end position="197"/>
    </location>
</feature>
<dbReference type="Gene3D" id="3.20.20.80">
    <property type="entry name" value="Glycosidases"/>
    <property type="match status" value="1"/>
</dbReference>
<accession>W4QQK1</accession>
<protein>
    <recommendedName>
        <fullName evidence="2">Rv2525c-like glycoside hydrolase-like domain-containing protein</fullName>
    </recommendedName>
</protein>
<feature type="compositionally biased region" description="Low complexity" evidence="1">
    <location>
        <begin position="165"/>
        <end position="175"/>
    </location>
</feature>
<dbReference type="SUPFAM" id="SSF51445">
    <property type="entry name" value="(Trans)glycosidases"/>
    <property type="match status" value="1"/>
</dbReference>
<reference evidence="3 4" key="1">
    <citation type="journal article" date="2014" name="Genome Announc.">
        <title>Draft Genome Sequences of Three Alkaliphilic Bacillus Strains, Bacillus wakoensis JCM 9140T, Bacillus akibai JCM 9157T, and Bacillus hemicellulosilyticus JCM 9152T.</title>
        <authorList>
            <person name="Yuki M."/>
            <person name="Oshima K."/>
            <person name="Suda W."/>
            <person name="Oshida Y."/>
            <person name="Kitamura K."/>
            <person name="Iida T."/>
            <person name="Hattori M."/>
            <person name="Ohkuma M."/>
        </authorList>
    </citation>
    <scope>NUCLEOTIDE SEQUENCE [LARGE SCALE GENOMIC DNA]</scope>
    <source>
        <strain evidence="3 4">JCM 9157</strain>
    </source>
</reference>
<evidence type="ECO:0000313" key="4">
    <source>
        <dbReference type="Proteomes" id="UP000018896"/>
    </source>
</evidence>
<dbReference type="STRING" id="1236973.JCM9157_1437"/>
<dbReference type="InterPro" id="IPR015020">
    <property type="entry name" value="Rv2525c-like_Glyco_Hydro-like"/>
</dbReference>
<feature type="compositionally biased region" description="Polar residues" evidence="1">
    <location>
        <begin position="144"/>
        <end position="155"/>
    </location>
</feature>
<keyword evidence="4" id="KW-1185">Reference proteome</keyword>
<dbReference type="InterPro" id="IPR017853">
    <property type="entry name" value="GH"/>
</dbReference>
<organism evidence="3 4">
    <name type="scientific">Halalkalibacter akibai (strain ATCC 43226 / DSM 21942 / CIP 109018 / JCM 9157 / 1139)</name>
    <name type="common">Bacillus akibai</name>
    <dbReference type="NCBI Taxonomy" id="1236973"/>
    <lineage>
        <taxon>Bacteria</taxon>
        <taxon>Bacillati</taxon>
        <taxon>Bacillota</taxon>
        <taxon>Bacilli</taxon>
        <taxon>Bacillales</taxon>
        <taxon>Bacillaceae</taxon>
        <taxon>Halalkalibacter</taxon>
    </lineage>
</organism>
<feature type="region of interest" description="Disordered" evidence="1">
    <location>
        <begin position="43"/>
        <end position="69"/>
    </location>
</feature>
<feature type="compositionally biased region" description="Polar residues" evidence="1">
    <location>
        <begin position="48"/>
        <end position="67"/>
    </location>
</feature>
<feature type="domain" description="Rv2525c-like glycoside hydrolase-like" evidence="2">
    <location>
        <begin position="227"/>
        <end position="329"/>
    </location>
</feature>
<name>W4QQK1_HALA3</name>
<evidence type="ECO:0000259" key="2">
    <source>
        <dbReference type="Pfam" id="PF08924"/>
    </source>
</evidence>
<sequence>MRDNRNRSLIVLGVVSLLFVVTLTMFSRSNNAEPVSATADLSAEEMTNDSSNYNNHTDNSSGDSKTQNNIDNIIDAEDNSVVNLIENHSSSHTAEITNTVENQIEGHSSDIENSIENHVNTGEEHSVENNVTNQVDVNVSVTVSNQITNDVSGTSSREDADTGEENGNGQGSNDNGDGEDQDSNGNGNGNNDEETPETVWGVDSASLTTDELLACVRDNFGDPAVWGRYLLTNEGVSYGLTDEEIELLLSNDIEILVIWNHFTDGTGYENGQNEANEAVEAARDLGIPEEVALFANVEPIYPIDSDFIQGWHDVVSESEYSSGIYGIFDPSEELYVAFEAAAEADSSILDEMYVWTAAPNEGITTEENAPEYNPEYPDGALIAGWQYGIDAETCNIDTNLFDGNVLNVLWE</sequence>
<evidence type="ECO:0000256" key="1">
    <source>
        <dbReference type="SAM" id="MobiDB-lite"/>
    </source>
</evidence>
<dbReference type="Proteomes" id="UP000018896">
    <property type="component" value="Unassembled WGS sequence"/>
</dbReference>